<dbReference type="Proteomes" id="UP000316726">
    <property type="component" value="Chromosome 16"/>
</dbReference>
<dbReference type="EMBL" id="CP031049">
    <property type="protein sequence ID" value="QDZ25153.1"/>
    <property type="molecule type" value="Genomic_DNA"/>
</dbReference>
<organism evidence="3 4">
    <name type="scientific">Chloropicon primus</name>
    <dbReference type="NCBI Taxonomy" id="1764295"/>
    <lineage>
        <taxon>Eukaryota</taxon>
        <taxon>Viridiplantae</taxon>
        <taxon>Chlorophyta</taxon>
        <taxon>Chloropicophyceae</taxon>
        <taxon>Chloropicales</taxon>
        <taxon>Chloropicaceae</taxon>
        <taxon>Chloropicon</taxon>
    </lineage>
</organism>
<evidence type="ECO:0000313" key="4">
    <source>
        <dbReference type="Proteomes" id="UP000316726"/>
    </source>
</evidence>
<reference evidence="3 4" key="1">
    <citation type="submission" date="2018-07" db="EMBL/GenBank/DDBJ databases">
        <title>The complete nuclear genome of the prasinophyte Chloropicon primus (CCMP1205).</title>
        <authorList>
            <person name="Pombert J.-F."/>
            <person name="Otis C."/>
            <person name="Turmel M."/>
            <person name="Lemieux C."/>
        </authorList>
    </citation>
    <scope>NUCLEOTIDE SEQUENCE [LARGE SCALE GENOMIC DNA]</scope>
    <source>
        <strain evidence="3 4">CCMP1205</strain>
    </source>
</reference>
<keyword evidence="1" id="KW-0175">Coiled coil</keyword>
<evidence type="ECO:0000313" key="3">
    <source>
        <dbReference type="EMBL" id="QDZ25153.1"/>
    </source>
</evidence>
<name>A0A5B8MX67_9CHLO</name>
<evidence type="ECO:0000256" key="2">
    <source>
        <dbReference type="SAM" id="MobiDB-lite"/>
    </source>
</evidence>
<protein>
    <submittedName>
        <fullName evidence="3">Uncharacterized protein</fullName>
    </submittedName>
</protein>
<evidence type="ECO:0000256" key="1">
    <source>
        <dbReference type="SAM" id="Coils"/>
    </source>
</evidence>
<keyword evidence="4" id="KW-1185">Reference proteome</keyword>
<feature type="region of interest" description="Disordered" evidence="2">
    <location>
        <begin position="1"/>
        <end position="40"/>
    </location>
</feature>
<feature type="coiled-coil region" evidence="1">
    <location>
        <begin position="189"/>
        <end position="226"/>
    </location>
</feature>
<gene>
    <name evidence="3" type="ORF">A3770_16p76710</name>
</gene>
<accession>A0A5B8MX67</accession>
<sequence>MGNTTSKGEEGQQEEEEGGEGFITVAEARSPDEVRQESAEGAILRKVKEIKISKPVLTWEREDLEKLGEYVRRSPLRKRVQEGEAPAGGREGEEDDGMDDVDDIHTTKVPNFVAAMEESSAGVRVQWALEAAFNELAKWYGRQATLVTRQQLGLHDEIEDVSYMAKLAVQGVNNNRESLKTALKDVQGIQALSNDIAALRGAVKQAMQLQEKLDEKLNILDAADATGRHVR</sequence>
<feature type="region of interest" description="Disordered" evidence="2">
    <location>
        <begin position="77"/>
        <end position="99"/>
    </location>
</feature>
<dbReference type="AlphaFoldDB" id="A0A5B8MX67"/>
<proteinExistence type="predicted"/>
<feature type="compositionally biased region" description="Basic and acidic residues" evidence="2">
    <location>
        <begin position="29"/>
        <end position="38"/>
    </location>
</feature>